<dbReference type="Pfam" id="PF02518">
    <property type="entry name" value="HATPase_c"/>
    <property type="match status" value="1"/>
</dbReference>
<evidence type="ECO:0000259" key="9">
    <source>
        <dbReference type="PROSITE" id="PS50110"/>
    </source>
</evidence>
<dbReference type="CDD" id="cd00082">
    <property type="entry name" value="HisKA"/>
    <property type="match status" value="1"/>
</dbReference>
<name>A0A1E7FVN5_9STRA</name>
<dbReference type="Gene3D" id="3.40.50.2300">
    <property type="match status" value="1"/>
</dbReference>
<feature type="domain" description="Response regulatory" evidence="9">
    <location>
        <begin position="305"/>
        <end position="420"/>
    </location>
</feature>
<dbReference type="PRINTS" id="PR00344">
    <property type="entry name" value="BCTRLSENSOR"/>
</dbReference>
<gene>
    <name evidence="10" type="ORF">FRACYDRAFT_178851</name>
</gene>
<dbReference type="SUPFAM" id="SSF55874">
    <property type="entry name" value="ATPase domain of HSP90 chaperone/DNA topoisomerase II/histidine kinase"/>
    <property type="match status" value="1"/>
</dbReference>
<dbReference type="InterPro" id="IPR003661">
    <property type="entry name" value="HisK_dim/P_dom"/>
</dbReference>
<dbReference type="PROSITE" id="PS50109">
    <property type="entry name" value="HIS_KIN"/>
    <property type="match status" value="1"/>
</dbReference>
<dbReference type="Pfam" id="PF00512">
    <property type="entry name" value="HisKA"/>
    <property type="match status" value="1"/>
</dbReference>
<evidence type="ECO:0000259" key="8">
    <source>
        <dbReference type="PROSITE" id="PS50109"/>
    </source>
</evidence>
<dbReference type="EC" id="2.7.13.3" evidence="2"/>
<dbReference type="Pfam" id="PF00072">
    <property type="entry name" value="Response_reg"/>
    <property type="match status" value="1"/>
</dbReference>
<sequence length="421" mass="46653">MEKQIEDRTNELATANINLEKANAQLAIQSAKQLQHFACMSHEIRTPLNCIVGMSSLLLEDDGPSMDPMHADSIRMINTSGELLSAVVDDVLDYAKLESGSFEVDIGLTKLQDTLDSVLYSITQKMQEKNIRIRTHFSPTVPLYLETDSRRLQQVLFNLLGNAGKFSKIDSVIDLSVSLVKAYRDDENNDTIRFSVKDYGKGIDKKDFETIFQPFSQASKETQNVYGGTGLGLSITSKLVHRLGGKISLDSELGKYADFTVDLPMNGRYVDIQKISGKMTSASAKTTTKNPGNITKVLLGKLDLKVLYAEDNIVNQKVLARVLNRYGITDITIVDNGKKAVDISAKTKYDCILLDMQMPIMGGIEACELIMDRDPDSKIVFVTAHALDEFKVKAKSVGAIGFISKPFRVGDIDEVLREIYT</sequence>
<keyword evidence="3 6" id="KW-0597">Phosphoprotein</keyword>
<evidence type="ECO:0000256" key="2">
    <source>
        <dbReference type="ARBA" id="ARBA00012438"/>
    </source>
</evidence>
<dbReference type="InterPro" id="IPR001789">
    <property type="entry name" value="Sig_transdc_resp-reg_receiver"/>
</dbReference>
<dbReference type="AlphaFoldDB" id="A0A1E7FVN5"/>
<evidence type="ECO:0000256" key="7">
    <source>
        <dbReference type="SAM" id="Coils"/>
    </source>
</evidence>
<reference evidence="10 11" key="1">
    <citation type="submission" date="2016-09" db="EMBL/GenBank/DDBJ databases">
        <title>Extensive genetic diversity and differential bi-allelic expression allows diatom success in the polar Southern Ocean.</title>
        <authorList>
            <consortium name="DOE Joint Genome Institute"/>
            <person name="Mock T."/>
            <person name="Otillar R.P."/>
            <person name="Strauss J."/>
            <person name="Dupont C."/>
            <person name="Frickenhaus S."/>
            <person name="Maumus F."/>
            <person name="Mcmullan M."/>
            <person name="Sanges R."/>
            <person name="Schmutz J."/>
            <person name="Toseland A."/>
            <person name="Valas R."/>
            <person name="Veluchamy A."/>
            <person name="Ward B.J."/>
            <person name="Allen A."/>
            <person name="Barry K."/>
            <person name="Falciatore A."/>
            <person name="Ferrante M."/>
            <person name="Fortunato A.E."/>
            <person name="Gloeckner G."/>
            <person name="Gruber A."/>
            <person name="Hipkin R."/>
            <person name="Janech M."/>
            <person name="Kroth P."/>
            <person name="Leese F."/>
            <person name="Lindquist E."/>
            <person name="Lyon B.R."/>
            <person name="Martin J."/>
            <person name="Mayer C."/>
            <person name="Parker M."/>
            <person name="Quesneville H."/>
            <person name="Raymond J."/>
            <person name="Uhlig C."/>
            <person name="Valentin K.U."/>
            <person name="Worden A.Z."/>
            <person name="Armbrust E.V."/>
            <person name="Bowler C."/>
            <person name="Green B."/>
            <person name="Moulton V."/>
            <person name="Van Oosterhout C."/>
            <person name="Grigoriev I."/>
        </authorList>
    </citation>
    <scope>NUCLEOTIDE SEQUENCE [LARGE SCALE GENOMIC DNA]</scope>
    <source>
        <strain evidence="10 11">CCMP1102</strain>
    </source>
</reference>
<dbReference type="GO" id="GO:0000155">
    <property type="term" value="F:phosphorelay sensor kinase activity"/>
    <property type="evidence" value="ECO:0007669"/>
    <property type="project" value="InterPro"/>
</dbReference>
<dbReference type="SMART" id="SM00448">
    <property type="entry name" value="REC"/>
    <property type="match status" value="1"/>
</dbReference>
<dbReference type="InterPro" id="IPR011006">
    <property type="entry name" value="CheY-like_superfamily"/>
</dbReference>
<dbReference type="Gene3D" id="1.10.287.130">
    <property type="match status" value="1"/>
</dbReference>
<keyword evidence="5 10" id="KW-0418">Kinase</keyword>
<organism evidence="10 11">
    <name type="scientific">Fragilariopsis cylindrus CCMP1102</name>
    <dbReference type="NCBI Taxonomy" id="635003"/>
    <lineage>
        <taxon>Eukaryota</taxon>
        <taxon>Sar</taxon>
        <taxon>Stramenopiles</taxon>
        <taxon>Ochrophyta</taxon>
        <taxon>Bacillariophyta</taxon>
        <taxon>Bacillariophyceae</taxon>
        <taxon>Bacillariophycidae</taxon>
        <taxon>Bacillariales</taxon>
        <taxon>Bacillariaceae</taxon>
        <taxon>Fragilariopsis</taxon>
    </lineage>
</organism>
<dbReference type="SMART" id="SM00387">
    <property type="entry name" value="HATPase_c"/>
    <property type="match status" value="1"/>
</dbReference>
<evidence type="ECO:0000256" key="3">
    <source>
        <dbReference type="ARBA" id="ARBA00022553"/>
    </source>
</evidence>
<keyword evidence="7" id="KW-0175">Coiled coil</keyword>
<keyword evidence="11" id="KW-1185">Reference proteome</keyword>
<evidence type="ECO:0000256" key="6">
    <source>
        <dbReference type="PROSITE-ProRule" id="PRU00169"/>
    </source>
</evidence>
<dbReference type="SUPFAM" id="SSF52172">
    <property type="entry name" value="CheY-like"/>
    <property type="match status" value="1"/>
</dbReference>
<feature type="coiled-coil region" evidence="7">
    <location>
        <begin position="5"/>
        <end position="32"/>
    </location>
</feature>
<dbReference type="SMART" id="SM00388">
    <property type="entry name" value="HisKA"/>
    <property type="match status" value="1"/>
</dbReference>
<protein>
    <recommendedName>
        <fullName evidence="2">histidine kinase</fullName>
        <ecNumber evidence="2">2.7.13.3</ecNumber>
    </recommendedName>
</protein>
<dbReference type="SUPFAM" id="SSF47384">
    <property type="entry name" value="Homodimeric domain of signal transducing histidine kinase"/>
    <property type="match status" value="1"/>
</dbReference>
<evidence type="ECO:0000256" key="5">
    <source>
        <dbReference type="ARBA" id="ARBA00022777"/>
    </source>
</evidence>
<evidence type="ECO:0000256" key="4">
    <source>
        <dbReference type="ARBA" id="ARBA00022679"/>
    </source>
</evidence>
<comment type="catalytic activity">
    <reaction evidence="1">
        <text>ATP + protein L-histidine = ADP + protein N-phospho-L-histidine.</text>
        <dbReference type="EC" id="2.7.13.3"/>
    </reaction>
</comment>
<dbReference type="InterPro" id="IPR036097">
    <property type="entry name" value="HisK_dim/P_sf"/>
</dbReference>
<dbReference type="InParanoid" id="A0A1E7FVN5"/>
<dbReference type="CDD" id="cd16922">
    <property type="entry name" value="HATPase_EvgS-ArcB-TorS-like"/>
    <property type="match status" value="1"/>
</dbReference>
<dbReference type="InterPro" id="IPR004358">
    <property type="entry name" value="Sig_transdc_His_kin-like_C"/>
</dbReference>
<dbReference type="PANTHER" id="PTHR43047:SF64">
    <property type="entry name" value="HISTIDINE KINASE CONTAINING CHEY-HOMOLOGOUS RECEIVER DOMAIN AND PAS DOMAIN-RELATED"/>
    <property type="match status" value="1"/>
</dbReference>
<evidence type="ECO:0000313" key="11">
    <source>
        <dbReference type="Proteomes" id="UP000095751"/>
    </source>
</evidence>
<feature type="modified residue" description="4-aspartylphosphate" evidence="6">
    <location>
        <position position="355"/>
    </location>
</feature>
<feature type="domain" description="Histidine kinase" evidence="8">
    <location>
        <begin position="39"/>
        <end position="267"/>
    </location>
</feature>
<dbReference type="EMBL" id="KV784353">
    <property type="protein sequence ID" value="OEU22221.1"/>
    <property type="molecule type" value="Genomic_DNA"/>
</dbReference>
<proteinExistence type="predicted"/>
<dbReference type="InterPro" id="IPR005467">
    <property type="entry name" value="His_kinase_dom"/>
</dbReference>
<evidence type="ECO:0000256" key="1">
    <source>
        <dbReference type="ARBA" id="ARBA00000085"/>
    </source>
</evidence>
<dbReference type="KEGG" id="fcy:FRACYDRAFT_178851"/>
<dbReference type="Gene3D" id="3.30.565.10">
    <property type="entry name" value="Histidine kinase-like ATPase, C-terminal domain"/>
    <property type="match status" value="1"/>
</dbReference>
<dbReference type="PANTHER" id="PTHR43047">
    <property type="entry name" value="TWO-COMPONENT HISTIDINE PROTEIN KINASE"/>
    <property type="match status" value="1"/>
</dbReference>
<evidence type="ECO:0000313" key="10">
    <source>
        <dbReference type="EMBL" id="OEU22221.1"/>
    </source>
</evidence>
<dbReference type="Proteomes" id="UP000095751">
    <property type="component" value="Unassembled WGS sequence"/>
</dbReference>
<accession>A0A1E7FVN5</accession>
<dbReference type="InterPro" id="IPR003594">
    <property type="entry name" value="HATPase_dom"/>
</dbReference>
<dbReference type="OrthoDB" id="46776at2759"/>
<dbReference type="FunFam" id="3.30.565.10:FF:000006">
    <property type="entry name" value="Sensor histidine kinase WalK"/>
    <property type="match status" value="1"/>
</dbReference>
<keyword evidence="4" id="KW-0808">Transferase</keyword>
<dbReference type="InterPro" id="IPR036890">
    <property type="entry name" value="HATPase_C_sf"/>
</dbReference>
<dbReference type="CDD" id="cd17546">
    <property type="entry name" value="REC_hyHK_CKI1_RcsC-like"/>
    <property type="match status" value="1"/>
</dbReference>
<dbReference type="PROSITE" id="PS50110">
    <property type="entry name" value="RESPONSE_REGULATORY"/>
    <property type="match status" value="1"/>
</dbReference>